<dbReference type="InterPro" id="IPR014541">
    <property type="entry name" value="Amdntrnsf_FN0238"/>
</dbReference>
<evidence type="ECO:0000313" key="2">
    <source>
        <dbReference type="Proteomes" id="UP000325372"/>
    </source>
</evidence>
<gene>
    <name evidence="1" type="ORF">F3N42_15205</name>
</gene>
<proteinExistence type="predicted"/>
<dbReference type="EMBL" id="VYXP01000013">
    <property type="protein sequence ID" value="KAA9129708.1"/>
    <property type="molecule type" value="Genomic_DNA"/>
</dbReference>
<organism evidence="1 2">
    <name type="scientific">Marinihelvus fidelis</name>
    <dbReference type="NCBI Taxonomy" id="2613842"/>
    <lineage>
        <taxon>Bacteria</taxon>
        <taxon>Pseudomonadati</taxon>
        <taxon>Pseudomonadota</taxon>
        <taxon>Gammaproteobacteria</taxon>
        <taxon>Chromatiales</taxon>
        <taxon>Wenzhouxiangellaceae</taxon>
        <taxon>Marinihelvus</taxon>
    </lineage>
</organism>
<name>A0A5N0T4I1_9GAMM</name>
<evidence type="ECO:0000313" key="1">
    <source>
        <dbReference type="EMBL" id="KAA9129708.1"/>
    </source>
</evidence>
<keyword evidence="2" id="KW-1185">Reference proteome</keyword>
<dbReference type="PANTHER" id="PTHR43224">
    <property type="entry name" value="AMIDINOTRANSFERASE"/>
    <property type="match status" value="1"/>
</dbReference>
<dbReference type="SUPFAM" id="SSF55909">
    <property type="entry name" value="Pentein"/>
    <property type="match status" value="1"/>
</dbReference>
<protein>
    <submittedName>
        <fullName evidence="1">Amidinotransferase</fullName>
    </submittedName>
</protein>
<accession>A0A5N0T4I1</accession>
<dbReference type="Gene3D" id="3.75.10.10">
    <property type="entry name" value="L-arginine/glycine Amidinotransferase, Chain A"/>
    <property type="match status" value="1"/>
</dbReference>
<dbReference type="GO" id="GO:0016740">
    <property type="term" value="F:transferase activity"/>
    <property type="evidence" value="ECO:0007669"/>
    <property type="project" value="UniProtKB-KW"/>
</dbReference>
<dbReference type="AlphaFoldDB" id="A0A5N0T4I1"/>
<dbReference type="Pfam" id="PF19420">
    <property type="entry name" value="DDAH_eukar"/>
    <property type="match status" value="1"/>
</dbReference>
<dbReference type="Proteomes" id="UP000325372">
    <property type="component" value="Unassembled WGS sequence"/>
</dbReference>
<sequence length="304" mass="33008">MITRTPAAFLDALLTLPKPSGPALPKGVFMVMPRAFEVDPESARDNVYMDTEVSVDPDRARAQGEALARAVEAAGVEVIRFPGHPDTPDDIFPNNVFATTPGRLIVGRMFHPTRQREARRQDIRDYFTEEQGRRLVDLSTGDGVGELTGAMIIDRARGMGFCGMSNRVDEAGLEAMHKAFGLQLTFAFDLQPDEYHTNVVMSVLANRACVLHPGGLAEPLAAEAIAQAYPGRTLLLDEAEKNAFAANCIALTDTDLFMSQTGADALRPQSLAALEAWGFSLHAVELDEIEKAGGSLRCMIAEVY</sequence>
<reference evidence="1 2" key="1">
    <citation type="submission" date="2019-09" db="EMBL/GenBank/DDBJ databases">
        <title>Wenzhouxiangella sp. Genome sequencing and assembly.</title>
        <authorList>
            <person name="Zhang R."/>
        </authorList>
    </citation>
    <scope>NUCLEOTIDE SEQUENCE [LARGE SCALE GENOMIC DNA]</scope>
    <source>
        <strain evidence="1 2">W260</strain>
    </source>
</reference>
<dbReference type="RefSeq" id="WP_150865685.1">
    <property type="nucleotide sequence ID" value="NZ_VYXP01000013.1"/>
</dbReference>
<dbReference type="PANTHER" id="PTHR43224:SF1">
    <property type="entry name" value="AMIDINOTRANSFERASE"/>
    <property type="match status" value="1"/>
</dbReference>
<keyword evidence="1" id="KW-0808">Transferase</keyword>
<comment type="caution">
    <text evidence="1">The sequence shown here is derived from an EMBL/GenBank/DDBJ whole genome shotgun (WGS) entry which is preliminary data.</text>
</comment>